<reference evidence="2 3" key="1">
    <citation type="submission" date="2024-08" db="EMBL/GenBank/DDBJ databases">
        <authorList>
            <person name="Cucini C."/>
            <person name="Frati F."/>
        </authorList>
    </citation>
    <scope>NUCLEOTIDE SEQUENCE [LARGE SCALE GENOMIC DNA]</scope>
</reference>
<comment type="caution">
    <text evidence="2">The sequence shown here is derived from an EMBL/GenBank/DDBJ whole genome shotgun (WGS) entry which is preliminary data.</text>
</comment>
<proteinExistence type="predicted"/>
<name>A0ABP1QVP9_9HEXA</name>
<gene>
    <name evidence="2" type="ORF">ODALV1_LOCUS15612</name>
</gene>
<feature type="transmembrane region" description="Helical" evidence="1">
    <location>
        <begin position="213"/>
        <end position="233"/>
    </location>
</feature>
<keyword evidence="3" id="KW-1185">Reference proteome</keyword>
<evidence type="ECO:0000313" key="3">
    <source>
        <dbReference type="Proteomes" id="UP001642540"/>
    </source>
</evidence>
<protein>
    <submittedName>
        <fullName evidence="2">Uncharacterized protein</fullName>
    </submittedName>
</protein>
<evidence type="ECO:0000313" key="2">
    <source>
        <dbReference type="EMBL" id="CAL8112359.1"/>
    </source>
</evidence>
<accession>A0ABP1QVP9</accession>
<feature type="transmembrane region" description="Helical" evidence="1">
    <location>
        <begin position="162"/>
        <end position="182"/>
    </location>
</feature>
<dbReference type="Proteomes" id="UP001642540">
    <property type="component" value="Unassembled WGS sequence"/>
</dbReference>
<keyword evidence="1" id="KW-0812">Transmembrane</keyword>
<sequence length="270" mass="29597">MTTETLRSSTFSGLDLNFGHLFDNKIPVTRTVRDVSGAYIQHGDSGVKLEAPFGGSVEAVLPCSSVIHLTNRAALITPPFPCPISLSREVQITHILPAAWSTVSSAYLSIITQHEAPTYANLSSILNGNWSIEMPVANLTIPENLLKNLKAPKILHCTATSYFLISFIWNILITLCLLFLLYRQLSPTAIFVPTAASTVQYVAATEIHPEIDFGFMETVACVIMVLNFLFFVACHCCQRNSSPSPENAARKKCRKKSTAQPIHLCPTTTT</sequence>
<dbReference type="EMBL" id="CAXLJM020000048">
    <property type="protein sequence ID" value="CAL8112359.1"/>
    <property type="molecule type" value="Genomic_DNA"/>
</dbReference>
<keyword evidence="1" id="KW-1133">Transmembrane helix</keyword>
<evidence type="ECO:0000256" key="1">
    <source>
        <dbReference type="SAM" id="Phobius"/>
    </source>
</evidence>
<organism evidence="2 3">
    <name type="scientific">Orchesella dallaii</name>
    <dbReference type="NCBI Taxonomy" id="48710"/>
    <lineage>
        <taxon>Eukaryota</taxon>
        <taxon>Metazoa</taxon>
        <taxon>Ecdysozoa</taxon>
        <taxon>Arthropoda</taxon>
        <taxon>Hexapoda</taxon>
        <taxon>Collembola</taxon>
        <taxon>Entomobryomorpha</taxon>
        <taxon>Entomobryoidea</taxon>
        <taxon>Orchesellidae</taxon>
        <taxon>Orchesellinae</taxon>
        <taxon>Orchesella</taxon>
    </lineage>
</organism>
<keyword evidence="1" id="KW-0472">Membrane</keyword>